<sequence>MLTCVCADVRSDHCCFVTKLRHDQWLPNKTSSPAVMEYFVASPISCVRSAKETRTTSGVALASLGDFFAMGGPWLISQPSAARLWLPRSVRRSRPQPPPVPRSTKRARARARIDSNDDRQAAVAAALRHCSFAAKKNTQTTPVRRREGGRIGASQTDHVIAAARYWVRRSIVLVGASRARCSDSAEISERTERDGKRGHRDKDDD</sequence>
<feature type="region of interest" description="Disordered" evidence="1">
    <location>
        <begin position="178"/>
        <end position="205"/>
    </location>
</feature>
<name>A0A1I7ZM56_9BILA</name>
<dbReference type="Proteomes" id="UP000095287">
    <property type="component" value="Unplaced"/>
</dbReference>
<protein>
    <submittedName>
        <fullName evidence="3">Uncharacterized protein</fullName>
    </submittedName>
</protein>
<evidence type="ECO:0000256" key="1">
    <source>
        <dbReference type="SAM" id="MobiDB-lite"/>
    </source>
</evidence>
<evidence type="ECO:0000313" key="2">
    <source>
        <dbReference type="Proteomes" id="UP000095287"/>
    </source>
</evidence>
<organism evidence="2 3">
    <name type="scientific">Steinernema glaseri</name>
    <dbReference type="NCBI Taxonomy" id="37863"/>
    <lineage>
        <taxon>Eukaryota</taxon>
        <taxon>Metazoa</taxon>
        <taxon>Ecdysozoa</taxon>
        <taxon>Nematoda</taxon>
        <taxon>Chromadorea</taxon>
        <taxon>Rhabditida</taxon>
        <taxon>Tylenchina</taxon>
        <taxon>Panagrolaimomorpha</taxon>
        <taxon>Strongyloidoidea</taxon>
        <taxon>Steinernematidae</taxon>
        <taxon>Steinernema</taxon>
    </lineage>
</organism>
<feature type="region of interest" description="Disordered" evidence="1">
    <location>
        <begin position="88"/>
        <end position="116"/>
    </location>
</feature>
<accession>A0A1I7ZM56</accession>
<proteinExistence type="predicted"/>
<keyword evidence="2" id="KW-1185">Reference proteome</keyword>
<reference evidence="3" key="1">
    <citation type="submission" date="2016-11" db="UniProtKB">
        <authorList>
            <consortium name="WormBaseParasite"/>
        </authorList>
    </citation>
    <scope>IDENTIFICATION</scope>
</reference>
<dbReference type="WBParaSite" id="L893_g27675.t1">
    <property type="protein sequence ID" value="L893_g27675.t1"/>
    <property type="gene ID" value="L893_g27675"/>
</dbReference>
<feature type="compositionally biased region" description="Basic and acidic residues" evidence="1">
    <location>
        <begin position="180"/>
        <end position="205"/>
    </location>
</feature>
<dbReference type="AlphaFoldDB" id="A0A1I7ZM56"/>
<evidence type="ECO:0000313" key="3">
    <source>
        <dbReference type="WBParaSite" id="L893_g27675.t1"/>
    </source>
</evidence>